<evidence type="ECO:0000313" key="2">
    <source>
        <dbReference type="EMBL" id="MED6165198.1"/>
    </source>
</evidence>
<proteinExistence type="predicted"/>
<feature type="signal peptide" evidence="1">
    <location>
        <begin position="1"/>
        <end position="25"/>
    </location>
</feature>
<keyword evidence="1" id="KW-0732">Signal</keyword>
<dbReference type="Proteomes" id="UP001341840">
    <property type="component" value="Unassembled WGS sequence"/>
</dbReference>
<name>A0ABU6V032_9FABA</name>
<protein>
    <submittedName>
        <fullName evidence="2">Uncharacterized protein</fullName>
    </submittedName>
</protein>
<evidence type="ECO:0000256" key="1">
    <source>
        <dbReference type="SAM" id="SignalP"/>
    </source>
</evidence>
<reference evidence="2 3" key="1">
    <citation type="journal article" date="2023" name="Plants (Basel)">
        <title>Bridging the Gap: Combining Genomics and Transcriptomics Approaches to Understand Stylosanthes scabra, an Orphan Legume from the Brazilian Caatinga.</title>
        <authorList>
            <person name="Ferreira-Neto J.R.C."/>
            <person name="da Silva M.D."/>
            <person name="Binneck E."/>
            <person name="de Melo N.F."/>
            <person name="da Silva R.H."/>
            <person name="de Melo A.L.T.M."/>
            <person name="Pandolfi V."/>
            <person name="Bustamante F.O."/>
            <person name="Brasileiro-Vidal A.C."/>
            <person name="Benko-Iseppon A.M."/>
        </authorList>
    </citation>
    <scope>NUCLEOTIDE SEQUENCE [LARGE SCALE GENOMIC DNA]</scope>
    <source>
        <tissue evidence="2">Leaves</tissue>
    </source>
</reference>
<gene>
    <name evidence="2" type="ORF">PIB30_097290</name>
</gene>
<evidence type="ECO:0000313" key="3">
    <source>
        <dbReference type="Proteomes" id="UP001341840"/>
    </source>
</evidence>
<dbReference type="EMBL" id="JASCZI010123209">
    <property type="protein sequence ID" value="MED6165198.1"/>
    <property type="molecule type" value="Genomic_DNA"/>
</dbReference>
<keyword evidence="3" id="KW-1185">Reference proteome</keyword>
<comment type="caution">
    <text evidence="2">The sequence shown here is derived from an EMBL/GenBank/DDBJ whole genome shotgun (WGS) entry which is preliminary data.</text>
</comment>
<feature type="chain" id="PRO_5046001628" evidence="1">
    <location>
        <begin position="26"/>
        <end position="100"/>
    </location>
</feature>
<organism evidence="2 3">
    <name type="scientific">Stylosanthes scabra</name>
    <dbReference type="NCBI Taxonomy" id="79078"/>
    <lineage>
        <taxon>Eukaryota</taxon>
        <taxon>Viridiplantae</taxon>
        <taxon>Streptophyta</taxon>
        <taxon>Embryophyta</taxon>
        <taxon>Tracheophyta</taxon>
        <taxon>Spermatophyta</taxon>
        <taxon>Magnoliopsida</taxon>
        <taxon>eudicotyledons</taxon>
        <taxon>Gunneridae</taxon>
        <taxon>Pentapetalae</taxon>
        <taxon>rosids</taxon>
        <taxon>fabids</taxon>
        <taxon>Fabales</taxon>
        <taxon>Fabaceae</taxon>
        <taxon>Papilionoideae</taxon>
        <taxon>50 kb inversion clade</taxon>
        <taxon>dalbergioids sensu lato</taxon>
        <taxon>Dalbergieae</taxon>
        <taxon>Pterocarpus clade</taxon>
        <taxon>Stylosanthes</taxon>
    </lineage>
</organism>
<accession>A0ABU6V032</accession>
<sequence length="100" mass="10287">MERSQKNVGAVVVMIFVLVIGIAECEKSKEREIVEGFGAIGNAGVGDGIGIVYGGAAYISRDGVFEIIEGLRHDGVFDIIKDCVGAGSRKGGSGVAASKN</sequence>